<keyword evidence="4" id="KW-1185">Reference proteome</keyword>
<proteinExistence type="predicted"/>
<comment type="caution">
    <text evidence="2">The sequence shown here is derived from an EMBL/GenBank/DDBJ whole genome shotgun (WGS) entry which is preliminary data.</text>
</comment>
<evidence type="ECO:0000313" key="4">
    <source>
        <dbReference type="Proteomes" id="UP000272004"/>
    </source>
</evidence>
<gene>
    <name evidence="3" type="ORF">EFB14_00005</name>
    <name evidence="2" type="ORF">GGQ65_006519</name>
</gene>
<dbReference type="Proteomes" id="UP000545490">
    <property type="component" value="Unassembled WGS sequence"/>
</dbReference>
<reference evidence="3 4" key="1">
    <citation type="submission" date="2018-11" db="EMBL/GenBank/DDBJ databases">
        <authorList>
            <person name="Huo Y."/>
        </authorList>
    </citation>
    <scope>NUCLEOTIDE SEQUENCE [LARGE SCALE GENOMIC DNA]</scope>
    <source>
        <strain evidence="3 4">CCBAU 33202</strain>
    </source>
</reference>
<protein>
    <submittedName>
        <fullName evidence="2">Uncharacterized protein</fullName>
    </submittedName>
</protein>
<evidence type="ECO:0000256" key="1">
    <source>
        <dbReference type="SAM" id="MobiDB-lite"/>
    </source>
</evidence>
<evidence type="ECO:0000313" key="2">
    <source>
        <dbReference type="EMBL" id="MBB3919177.1"/>
    </source>
</evidence>
<feature type="region of interest" description="Disordered" evidence="1">
    <location>
        <begin position="287"/>
        <end position="318"/>
    </location>
</feature>
<dbReference type="EMBL" id="JACIDG010000025">
    <property type="protein sequence ID" value="MBB3919177.1"/>
    <property type="molecule type" value="Genomic_DNA"/>
</dbReference>
<evidence type="ECO:0000313" key="5">
    <source>
        <dbReference type="Proteomes" id="UP000545490"/>
    </source>
</evidence>
<name>A0A7W6FMI0_9HYPH</name>
<accession>A0A7W6FMI0</accession>
<evidence type="ECO:0000313" key="3">
    <source>
        <dbReference type="EMBL" id="RUM16474.1"/>
    </source>
</evidence>
<reference evidence="2 5" key="2">
    <citation type="submission" date="2020-08" db="EMBL/GenBank/DDBJ databases">
        <title>Genomic Encyclopedia of Type Strains, Phase IV (KMG-IV): sequencing the most valuable type-strain genomes for metagenomic binning, comparative biology and taxonomic classification.</title>
        <authorList>
            <person name="Goeker M."/>
        </authorList>
    </citation>
    <scope>NUCLEOTIDE SEQUENCE [LARGE SCALE GENOMIC DNA]</scope>
    <source>
        <strain evidence="2 5">DSM 19331</strain>
    </source>
</reference>
<dbReference type="RefSeq" id="WP_126821648.1">
    <property type="nucleotide sequence ID" value="NZ_JACIDG010000025.1"/>
</dbReference>
<organism evidence="2 5">
    <name type="scientific">Rhizobium fabae</name>
    <dbReference type="NCBI Taxonomy" id="573179"/>
    <lineage>
        <taxon>Bacteria</taxon>
        <taxon>Pseudomonadati</taxon>
        <taxon>Pseudomonadota</taxon>
        <taxon>Alphaproteobacteria</taxon>
        <taxon>Hyphomicrobiales</taxon>
        <taxon>Rhizobiaceae</taxon>
        <taxon>Rhizobium/Agrobacterium group</taxon>
        <taxon>Rhizobium</taxon>
    </lineage>
</organism>
<dbReference type="Proteomes" id="UP000272004">
    <property type="component" value="Unassembled WGS sequence"/>
</dbReference>
<dbReference type="AlphaFoldDB" id="A0A7W6FMI0"/>
<dbReference type="EMBL" id="RJJU01000001">
    <property type="protein sequence ID" value="RUM16474.1"/>
    <property type="molecule type" value="Genomic_DNA"/>
</dbReference>
<feature type="compositionally biased region" description="Pro residues" evidence="1">
    <location>
        <begin position="297"/>
        <end position="308"/>
    </location>
</feature>
<sequence>MALDPEIKAKAERLAVKKNELSAWFLKHPPQVAAVIAMRVGLRVLPFVVPETVGGALTMKERHRIVTAFRYLALTRLSLTSPDYALYETCTVINTVAPRTGNAAEAVIHEASAPAMAFVNTRHGDVRVDIVFLDAINAASSATVIDGAGLPWDEIARDRDYIDAGNNWFTLLNQNLWSGTDGVDNAPEPHRACWHSMRSALDSDDPSWKIWTDWYQDRLAGVPPQSDKIEYFRLTLIPNGHVKARDTSKEGRLLWKKEIEEKLKLFRNDARKANRLMQTFLREIASDQNSFDTDPRIPAPSAPEPPSHTPGETRAGWAGGFLRKYFGKDDH</sequence>